<dbReference type="Pfam" id="PF00072">
    <property type="entry name" value="Response_reg"/>
    <property type="match status" value="3"/>
</dbReference>
<dbReference type="SUPFAM" id="SSF47384">
    <property type="entry name" value="Homodimeric domain of signal transducing histidine kinase"/>
    <property type="match status" value="1"/>
</dbReference>
<evidence type="ECO:0000256" key="9">
    <source>
        <dbReference type="SAM" id="Coils"/>
    </source>
</evidence>
<comment type="subcellular location">
    <subcellularLocation>
        <location evidence="2">Membrane</location>
    </subcellularLocation>
</comment>
<dbReference type="SUPFAM" id="SSF158472">
    <property type="entry name" value="HAMP domain-like"/>
    <property type="match status" value="1"/>
</dbReference>
<dbReference type="InterPro" id="IPR036890">
    <property type="entry name" value="HATPase_C_sf"/>
</dbReference>
<dbReference type="InterPro" id="IPR001789">
    <property type="entry name" value="Sig_transdc_resp-reg_receiver"/>
</dbReference>
<dbReference type="InterPro" id="IPR029016">
    <property type="entry name" value="GAF-like_dom_sf"/>
</dbReference>
<dbReference type="FunFam" id="3.30.565.10:FF:000010">
    <property type="entry name" value="Sensor histidine kinase RcsC"/>
    <property type="match status" value="1"/>
</dbReference>
<dbReference type="Pfam" id="PF00512">
    <property type="entry name" value="HisKA"/>
    <property type="match status" value="1"/>
</dbReference>
<accession>E1YAR8</accession>
<feature type="domain" description="Histidine kinase" evidence="10">
    <location>
        <begin position="336"/>
        <end position="568"/>
    </location>
</feature>
<dbReference type="Gene3D" id="3.40.50.2300">
    <property type="match status" value="3"/>
</dbReference>
<proteinExistence type="predicted"/>
<organism evidence="13">
    <name type="scientific">uncultured Desulfobacterium sp</name>
    <dbReference type="NCBI Taxonomy" id="201089"/>
    <lineage>
        <taxon>Bacteria</taxon>
        <taxon>Pseudomonadati</taxon>
        <taxon>Thermodesulfobacteriota</taxon>
        <taxon>Desulfobacteria</taxon>
        <taxon>Desulfobacterales</taxon>
        <taxon>Desulfobacteriaceae</taxon>
        <taxon>Desulfobacterium</taxon>
        <taxon>environmental samples</taxon>
    </lineage>
</organism>
<evidence type="ECO:0000259" key="11">
    <source>
        <dbReference type="PROSITE" id="PS50110"/>
    </source>
</evidence>
<sequence>MALNTFIGIKIVRSITFPLKILTGSAKIIAAGDFSRQEIAVKSNDEIGTLTLAFNNMTRALKENKINEQKQNWLKTGKAELGERIRGEQDLAVLAQKIIEYLCIRLDAKIGALYLVQNKNMLQLTGGYACKKRNEIPDKFEFGEGLVGEAARQKESIIINNVPKDYIKINSGLGESSPHNIIVTPFFYEDELKGVIEVGSFQEFTDMQKDFLDEAGKGIAISIYACEAYIRTRLLLEETQVQAGALRVQQEELRQTNQELEEQTLALGESEEKLKNQKNDLQQINTELEETAMLLEKQKENIRKKNVELEEAKRLIEQKARDLELASKYKSDFLTNMSHELRTPLNSILILSRLLSENKKGNLDQKNIEFAQTINGAGADLLKLINEALDLAKVEAGKMECSFEQLEIADLTDTLKRYFMAIAEEKGLIFTINQKDGIPSGFVSDRQKVEQIIKNLLSNAFKFTEKGTISLDVFRPDNTVDLTLYGLVNKNTIAFSVSDTGIGIPEDKKQSIFEAFQQADGTTSRKYGGTGLGLTISRKMAKLLGGEITLETTEGKGTVFTLYIPEIPPEQEIKDVHKEPHGVALAAKSSETVTAGKADRTSFYQKAEPLQTELESIKDDRKIINPDDKSILIIEDDSKFAEVLLDLARERGFKGLIAGSGETGLHFADYYKPNAVILDIGLPGMDGLSLMERLKENAATRHIPVHFISASDDKSIIAMRMGAIGYLTKPVSLEDIDSVFKKIENIITKKVGRLLVVEDNEIERNNIVELLEGKDVQIEISGGGDAAYELLKTGTFDCVILDLDLEDMSGPDFIKKIKNDKNISDIPVIIYTGKEFSREDEAVLNRQAGAIIIKGAKSYERLLDETTLFLHRVEKDLPKQKQKMIRIVHDKESVFKDKKVLIVDDDMRNVFAVSNIIEEKGMEVLVGKNGREGLERLNGNPDIDLVLMDIMMPEMNGYEAMTEIRKQMRFKSLPIIALTAKAMTGERNKCLEAGASDYLAKPFDIDKLLSLMRVWLYQK</sequence>
<evidence type="ECO:0000256" key="6">
    <source>
        <dbReference type="ARBA" id="ARBA00022777"/>
    </source>
</evidence>
<dbReference type="SMART" id="SM00065">
    <property type="entry name" value="GAF"/>
    <property type="match status" value="1"/>
</dbReference>
<feature type="domain" description="Response regulatory" evidence="11">
    <location>
        <begin position="899"/>
        <end position="1016"/>
    </location>
</feature>
<dbReference type="InterPro" id="IPR005467">
    <property type="entry name" value="His_kinase_dom"/>
</dbReference>
<dbReference type="InterPro" id="IPR003660">
    <property type="entry name" value="HAMP_dom"/>
</dbReference>
<dbReference type="GO" id="GO:0000155">
    <property type="term" value="F:phosphorelay sensor kinase activity"/>
    <property type="evidence" value="ECO:0007669"/>
    <property type="project" value="InterPro"/>
</dbReference>
<keyword evidence="9" id="KW-0175">Coiled coil</keyword>
<keyword evidence="7" id="KW-0902">Two-component regulatory system</keyword>
<dbReference type="Pfam" id="PF00672">
    <property type="entry name" value="HAMP"/>
    <property type="match status" value="1"/>
</dbReference>
<dbReference type="PANTHER" id="PTHR45339:SF1">
    <property type="entry name" value="HYBRID SIGNAL TRANSDUCTION HISTIDINE KINASE J"/>
    <property type="match status" value="1"/>
</dbReference>
<dbReference type="InterPro" id="IPR003018">
    <property type="entry name" value="GAF"/>
</dbReference>
<dbReference type="SMART" id="SM00448">
    <property type="entry name" value="REC"/>
    <property type="match status" value="3"/>
</dbReference>
<dbReference type="InterPro" id="IPR004358">
    <property type="entry name" value="Sig_transdc_His_kin-like_C"/>
</dbReference>
<dbReference type="InterPro" id="IPR003594">
    <property type="entry name" value="HATPase_dom"/>
</dbReference>
<dbReference type="GO" id="GO:0016020">
    <property type="term" value="C:membrane"/>
    <property type="evidence" value="ECO:0007669"/>
    <property type="project" value="UniProtKB-SubCell"/>
</dbReference>
<evidence type="ECO:0000256" key="1">
    <source>
        <dbReference type="ARBA" id="ARBA00000085"/>
    </source>
</evidence>
<name>E1YAR8_9BACT</name>
<dbReference type="InterPro" id="IPR036097">
    <property type="entry name" value="HisK_dim/P_sf"/>
</dbReference>
<reference evidence="13" key="1">
    <citation type="journal article" date="2011" name="Environ. Microbiol.">
        <title>Genomic insights into the metabolic potential of the polycyclic aromatic hydrocarbon degrading sulfate-reducing Deltaproteobacterium N47.</title>
        <authorList>
            <person name="Bergmann F."/>
            <person name="Selesi D."/>
            <person name="Weinmaier T."/>
            <person name="Tischler P."/>
            <person name="Rattei T."/>
            <person name="Meckenstock R.U."/>
        </authorList>
    </citation>
    <scope>NUCLEOTIDE SEQUENCE</scope>
</reference>
<dbReference type="CDD" id="cd17546">
    <property type="entry name" value="REC_hyHK_CKI1_RcsC-like"/>
    <property type="match status" value="1"/>
</dbReference>
<comment type="catalytic activity">
    <reaction evidence="1">
        <text>ATP + protein L-histidine = ADP + protein N-phospho-L-histidine.</text>
        <dbReference type="EC" id="2.7.13.3"/>
    </reaction>
</comment>
<dbReference type="EMBL" id="FR695866">
    <property type="protein sequence ID" value="CBX27662.1"/>
    <property type="molecule type" value="Genomic_DNA"/>
</dbReference>
<feature type="domain" description="Response regulatory" evidence="11">
    <location>
        <begin position="630"/>
        <end position="744"/>
    </location>
</feature>
<evidence type="ECO:0000256" key="7">
    <source>
        <dbReference type="ARBA" id="ARBA00023012"/>
    </source>
</evidence>
<dbReference type="SMART" id="SM00304">
    <property type="entry name" value="HAMP"/>
    <property type="match status" value="1"/>
</dbReference>
<dbReference type="Gene3D" id="1.10.287.130">
    <property type="match status" value="1"/>
</dbReference>
<dbReference type="Pfam" id="PF13185">
    <property type="entry name" value="GAF_2"/>
    <property type="match status" value="1"/>
</dbReference>
<protein>
    <recommendedName>
        <fullName evidence="3">histidine kinase</fullName>
        <ecNumber evidence="3">2.7.13.3</ecNumber>
    </recommendedName>
</protein>
<dbReference type="SUPFAM" id="SSF55781">
    <property type="entry name" value="GAF domain-like"/>
    <property type="match status" value="1"/>
</dbReference>
<evidence type="ECO:0000256" key="2">
    <source>
        <dbReference type="ARBA" id="ARBA00004370"/>
    </source>
</evidence>
<dbReference type="SMART" id="SM00388">
    <property type="entry name" value="HisKA"/>
    <property type="match status" value="1"/>
</dbReference>
<evidence type="ECO:0000256" key="3">
    <source>
        <dbReference type="ARBA" id="ARBA00012438"/>
    </source>
</evidence>
<dbReference type="SUPFAM" id="SSF55874">
    <property type="entry name" value="ATPase domain of HSP90 chaperone/DNA topoisomerase II/histidine kinase"/>
    <property type="match status" value="1"/>
</dbReference>
<dbReference type="InterPro" id="IPR003661">
    <property type="entry name" value="HisK_dim/P_dom"/>
</dbReference>
<feature type="domain" description="HAMP" evidence="12">
    <location>
        <begin position="13"/>
        <end position="66"/>
    </location>
</feature>
<dbReference type="EC" id="2.7.13.3" evidence="3"/>
<dbReference type="Gene3D" id="3.30.450.40">
    <property type="match status" value="1"/>
</dbReference>
<dbReference type="AlphaFoldDB" id="E1YAR8"/>
<feature type="modified residue" description="4-aspartylphosphate" evidence="8">
    <location>
        <position position="679"/>
    </location>
</feature>
<dbReference type="CDD" id="cd00082">
    <property type="entry name" value="HisKA"/>
    <property type="match status" value="1"/>
</dbReference>
<evidence type="ECO:0000313" key="13">
    <source>
        <dbReference type="EMBL" id="CBX27662.1"/>
    </source>
</evidence>
<gene>
    <name evidence="13" type="ORF">N47_H24840</name>
</gene>
<dbReference type="Gene3D" id="6.10.340.10">
    <property type="match status" value="1"/>
</dbReference>
<dbReference type="SUPFAM" id="SSF52172">
    <property type="entry name" value="CheY-like"/>
    <property type="match status" value="3"/>
</dbReference>
<keyword evidence="4 8" id="KW-0597">Phosphoprotein</keyword>
<dbReference type="InterPro" id="IPR011006">
    <property type="entry name" value="CheY-like_superfamily"/>
</dbReference>
<keyword evidence="5" id="KW-0808">Transferase</keyword>
<dbReference type="PROSITE" id="PS50110">
    <property type="entry name" value="RESPONSE_REGULATORY"/>
    <property type="match status" value="3"/>
</dbReference>
<dbReference type="PROSITE" id="PS50109">
    <property type="entry name" value="HIS_KIN"/>
    <property type="match status" value="1"/>
</dbReference>
<feature type="modified residue" description="4-aspartylphosphate" evidence="8">
    <location>
        <position position="802"/>
    </location>
</feature>
<feature type="coiled-coil region" evidence="9">
    <location>
        <begin position="236"/>
        <end position="326"/>
    </location>
</feature>
<feature type="modified residue" description="4-aspartylphosphate" evidence="8">
    <location>
        <position position="949"/>
    </location>
</feature>
<dbReference type="CDD" id="cd06225">
    <property type="entry name" value="HAMP"/>
    <property type="match status" value="1"/>
</dbReference>
<dbReference type="CDD" id="cd00156">
    <property type="entry name" value="REC"/>
    <property type="match status" value="1"/>
</dbReference>
<dbReference type="PRINTS" id="PR00344">
    <property type="entry name" value="BCTRLSENSOR"/>
</dbReference>
<evidence type="ECO:0000259" key="10">
    <source>
        <dbReference type="PROSITE" id="PS50109"/>
    </source>
</evidence>
<dbReference type="SMART" id="SM00387">
    <property type="entry name" value="HATPase_c"/>
    <property type="match status" value="1"/>
</dbReference>
<dbReference type="PROSITE" id="PS50885">
    <property type="entry name" value="HAMP"/>
    <property type="match status" value="1"/>
</dbReference>
<evidence type="ECO:0000256" key="4">
    <source>
        <dbReference type="ARBA" id="ARBA00022553"/>
    </source>
</evidence>
<evidence type="ECO:0000256" key="8">
    <source>
        <dbReference type="PROSITE-ProRule" id="PRU00169"/>
    </source>
</evidence>
<keyword evidence="6" id="KW-0418">Kinase</keyword>
<feature type="domain" description="Response regulatory" evidence="11">
    <location>
        <begin position="753"/>
        <end position="869"/>
    </location>
</feature>
<evidence type="ECO:0000259" key="12">
    <source>
        <dbReference type="PROSITE" id="PS50885"/>
    </source>
</evidence>
<dbReference type="CDD" id="cd16922">
    <property type="entry name" value="HATPase_EvgS-ArcB-TorS-like"/>
    <property type="match status" value="1"/>
</dbReference>
<dbReference type="Gene3D" id="3.30.565.10">
    <property type="entry name" value="Histidine kinase-like ATPase, C-terminal domain"/>
    <property type="match status" value="1"/>
</dbReference>
<dbReference type="PANTHER" id="PTHR45339">
    <property type="entry name" value="HYBRID SIGNAL TRANSDUCTION HISTIDINE KINASE J"/>
    <property type="match status" value="1"/>
</dbReference>
<evidence type="ECO:0000256" key="5">
    <source>
        <dbReference type="ARBA" id="ARBA00022679"/>
    </source>
</evidence>
<dbReference type="Pfam" id="PF02518">
    <property type="entry name" value="HATPase_c"/>
    <property type="match status" value="1"/>
</dbReference>